<dbReference type="Gene3D" id="3.40.630.30">
    <property type="match status" value="1"/>
</dbReference>
<gene>
    <name evidence="2" type="ORF">HP555_01930</name>
</gene>
<accession>A0A7T5VB90</accession>
<dbReference type="InterPro" id="IPR016181">
    <property type="entry name" value="Acyl_CoA_acyltransferase"/>
</dbReference>
<dbReference type="RefSeq" id="WP_199263541.1">
    <property type="nucleotide sequence ID" value="NZ_CP054140.1"/>
</dbReference>
<keyword evidence="3" id="KW-1185">Reference proteome</keyword>
<evidence type="ECO:0000259" key="1">
    <source>
        <dbReference type="Pfam" id="PF13480"/>
    </source>
</evidence>
<reference evidence="2 3" key="1">
    <citation type="submission" date="2020-05" db="EMBL/GenBank/DDBJ databases">
        <title>Complete genome of Desulfobulbus oligotrophicus.</title>
        <authorList>
            <person name="Podar M."/>
        </authorList>
    </citation>
    <scope>NUCLEOTIDE SEQUENCE [LARGE SCALE GENOMIC DNA]</scope>
    <source>
        <strain evidence="2 3">Prop6</strain>
    </source>
</reference>
<dbReference type="SUPFAM" id="SSF55729">
    <property type="entry name" value="Acyl-CoA N-acyltransferases (Nat)"/>
    <property type="match status" value="1"/>
</dbReference>
<dbReference type="Pfam" id="PF13480">
    <property type="entry name" value="Acetyltransf_6"/>
    <property type="match status" value="1"/>
</dbReference>
<dbReference type="AlphaFoldDB" id="A0A7T5VB90"/>
<dbReference type="KEGG" id="dog:HP555_01930"/>
<dbReference type="EMBL" id="CP054140">
    <property type="protein sequence ID" value="QQG64709.1"/>
    <property type="molecule type" value="Genomic_DNA"/>
</dbReference>
<sequence>MSGKLSVEQLNQDRLPDIWPICTTLAQAMAYPSFFCTGDWLAAVSSGLTSSERPVVLQVKEKDRVIAVLPLVSTANILGGRDLHYLGAAFYPDPLGLICAPDDRGRAVTAIKQHLGSDSHWDRLVLSFILEDELEAWGMPKNQVSVQPYISLDTDFEGVFGQLGSKSRSNIRKKYRRIVKGGGEFIVAVDVDSKQKLLDALLHLHAKRSGERKLESTFAGPHVEHLHRWLVTHSDNSVFYAIVVQDKLIAIQYGFEFGQRFFAYQIAHDPAFGHWSPGAVLVMHVLEACCTKGLQEFNFLQGDEGYKSTWTTEARPLYQLVIYQRNWRAGLRQGGQRAKTMLRKIVRYRQGGS</sequence>
<organism evidence="2 3">
    <name type="scientific">Desulfobulbus oligotrophicus</name>
    <dbReference type="NCBI Taxonomy" id="1909699"/>
    <lineage>
        <taxon>Bacteria</taxon>
        <taxon>Pseudomonadati</taxon>
        <taxon>Thermodesulfobacteriota</taxon>
        <taxon>Desulfobulbia</taxon>
        <taxon>Desulfobulbales</taxon>
        <taxon>Desulfobulbaceae</taxon>
        <taxon>Desulfobulbus</taxon>
    </lineage>
</organism>
<proteinExistence type="predicted"/>
<dbReference type="InterPro" id="IPR038740">
    <property type="entry name" value="BioF2-like_GNAT_dom"/>
</dbReference>
<keyword evidence="2" id="KW-0808">Transferase</keyword>
<dbReference type="Proteomes" id="UP000596092">
    <property type="component" value="Chromosome"/>
</dbReference>
<evidence type="ECO:0000313" key="2">
    <source>
        <dbReference type="EMBL" id="QQG64709.1"/>
    </source>
</evidence>
<dbReference type="GO" id="GO:0016740">
    <property type="term" value="F:transferase activity"/>
    <property type="evidence" value="ECO:0007669"/>
    <property type="project" value="UniProtKB-KW"/>
</dbReference>
<name>A0A7T5VB90_9BACT</name>
<protein>
    <submittedName>
        <fullName evidence="2">GNAT family N-acetyltransferase</fullName>
    </submittedName>
</protein>
<evidence type="ECO:0000313" key="3">
    <source>
        <dbReference type="Proteomes" id="UP000596092"/>
    </source>
</evidence>
<feature type="domain" description="BioF2-like acetyltransferase" evidence="1">
    <location>
        <begin position="165"/>
        <end position="308"/>
    </location>
</feature>